<reference evidence="1 2" key="1">
    <citation type="submission" date="2016-11" db="EMBL/GenBank/DDBJ databases">
        <authorList>
            <person name="Jaros S."/>
            <person name="Januszkiewicz K."/>
            <person name="Wedrychowicz H."/>
        </authorList>
    </citation>
    <scope>NUCLEOTIDE SEQUENCE [LARGE SCALE GENOMIC DNA]</scope>
    <source>
        <strain evidence="1 2">DSM 16917</strain>
    </source>
</reference>
<protein>
    <submittedName>
        <fullName evidence="1">Uncharacterized protein</fullName>
    </submittedName>
</protein>
<dbReference type="STRING" id="299255.SAMN02745129_2430"/>
<accession>A0A1M5U6T3</accession>
<name>A0A1M5U6T3_9GAMM</name>
<evidence type="ECO:0000313" key="2">
    <source>
        <dbReference type="Proteomes" id="UP000184268"/>
    </source>
</evidence>
<proteinExistence type="predicted"/>
<keyword evidence="2" id="KW-1185">Reference proteome</keyword>
<dbReference type="AlphaFoldDB" id="A0A1M5U6T3"/>
<organism evidence="1 2">
    <name type="scientific">Ferrimonas marina</name>
    <dbReference type="NCBI Taxonomy" id="299255"/>
    <lineage>
        <taxon>Bacteria</taxon>
        <taxon>Pseudomonadati</taxon>
        <taxon>Pseudomonadota</taxon>
        <taxon>Gammaproteobacteria</taxon>
        <taxon>Alteromonadales</taxon>
        <taxon>Ferrimonadaceae</taxon>
        <taxon>Ferrimonas</taxon>
    </lineage>
</organism>
<sequence>MKLWLPADRLDPLFKYIRAQLKARGHTQGLGKLNNAIAQTLDGRNWSALKARAKGQVGITLCAPDSPDNSPTELQEAIAFAIEAACNEDVADIVTHPVHYARLRLQCVGVGYDDSMFGGWFGTDDLKGHLCQKLKDLGLGSWYLDGARFCTNASSLGGLDQSLEGLMAEVAQTREPAVVRHELNWVVGDHCDTVGLGSDMLFPLETPHQLEPIEGVWAMPGTGPDAEATYYFVVESVEVCSEDGQRDADGGYLTPFGTVELADIVAKLREYDSVVFTALGRPADGQAAWPMCPALSIEDGAIVLELPMMQQFFAGTDYEDLLKVRGTIEHLIGLSRHVASEMAMDFCLAWPYVDGKGVRWDHSCWVEMSEFSLDDSISFRRGLDPYEWLFEESLPEGAEAKRVIYGELELDGALLGLTAVVEGSLGERLFEFQVYPMNQSVTTEQLKQVLPLPWVRTGHTDYPGFNMVRTYDGLPLYPLPPDVMRPAAIWIAPVRWEELPATLWDEELPFAPPKDWAQRLFEGMGVDDNLLLMPMFPAPAEWFVDSFDASDLQQRIQRWCPDKTMLTQEALIGIARHYRMEYLQGGLDAIPSFAVVSTSGDLLFRDNHRQHCQVWNPLVEAYVAGASGEEVATPSPEDAMGRWLPDLRKGGASKGEIAAWFGLPEFKQLSARVQTAD</sequence>
<dbReference type="Proteomes" id="UP000184268">
    <property type="component" value="Unassembled WGS sequence"/>
</dbReference>
<gene>
    <name evidence="1" type="ORF">SAMN02745129_2430</name>
</gene>
<dbReference type="EMBL" id="FQXG01000003">
    <property type="protein sequence ID" value="SHH58638.1"/>
    <property type="molecule type" value="Genomic_DNA"/>
</dbReference>
<dbReference type="RefSeq" id="WP_067655550.1">
    <property type="nucleotide sequence ID" value="NZ_FQXG01000003.1"/>
</dbReference>
<evidence type="ECO:0000313" key="1">
    <source>
        <dbReference type="EMBL" id="SHH58638.1"/>
    </source>
</evidence>